<dbReference type="Pfam" id="PF13561">
    <property type="entry name" value="adh_short_C2"/>
    <property type="match status" value="1"/>
</dbReference>
<reference evidence="5 6" key="1">
    <citation type="submission" date="2019-07" db="EMBL/GenBank/DDBJ databases">
        <title>New species of Amycolatopsis and Streptomyces.</title>
        <authorList>
            <person name="Duangmal K."/>
            <person name="Teo W.F.A."/>
            <person name="Lipun K."/>
        </authorList>
    </citation>
    <scope>NUCLEOTIDE SEQUENCE [LARGE SCALE GENOMIC DNA]</scope>
    <source>
        <strain evidence="5 6">TISTR 2346</strain>
    </source>
</reference>
<dbReference type="PROSITE" id="PS00061">
    <property type="entry name" value="ADH_SHORT"/>
    <property type="match status" value="1"/>
</dbReference>
<keyword evidence="3" id="KW-0520">NAD</keyword>
<sequence length="259" mass="26836">MNPAADDPTGAFEGKVVLVTGGGSGIGLATAHAFARQGASVVVAGRNRESLLLAVASIRGEGGEATAVVCDVRSAEQVDRLVEETVSVYGGLDIAFNNAGVSLVGSLSEFSTAQWEEVISTNLTGTFLLMRREVDHMRRNGGGVIVNSASNAAHMTLPLLAAYSASKAAVLSLTRAAGREFIAENVRINAISPGPVDTPMWATRPGESQADRRKRMAAESPSGRIGTAEEIADMVLWLASPQAAYVAGHDLVVDGAMSS</sequence>
<dbReference type="GO" id="GO:0016491">
    <property type="term" value="F:oxidoreductase activity"/>
    <property type="evidence" value="ECO:0007669"/>
    <property type="project" value="UniProtKB-KW"/>
</dbReference>
<evidence type="ECO:0000256" key="1">
    <source>
        <dbReference type="ARBA" id="ARBA00006484"/>
    </source>
</evidence>
<dbReference type="PRINTS" id="PR00081">
    <property type="entry name" value="GDHRDH"/>
</dbReference>
<accession>A0A5N8VTN8</accession>
<gene>
    <name evidence="5" type="ORF">FNH04_01065</name>
</gene>
<comment type="caution">
    <text evidence="5">The sequence shown here is derived from an EMBL/GenBank/DDBJ whole genome shotgun (WGS) entry which is preliminary data.</text>
</comment>
<evidence type="ECO:0000313" key="6">
    <source>
        <dbReference type="Proteomes" id="UP000326979"/>
    </source>
</evidence>
<dbReference type="CDD" id="cd05233">
    <property type="entry name" value="SDR_c"/>
    <property type="match status" value="1"/>
</dbReference>
<dbReference type="InterPro" id="IPR002347">
    <property type="entry name" value="SDR_fam"/>
</dbReference>
<evidence type="ECO:0000256" key="3">
    <source>
        <dbReference type="ARBA" id="ARBA00023027"/>
    </source>
</evidence>
<evidence type="ECO:0000313" key="5">
    <source>
        <dbReference type="EMBL" id="MPY38600.1"/>
    </source>
</evidence>
<comment type="similarity">
    <text evidence="1">Belongs to the short-chain dehydrogenases/reductases (SDR) family.</text>
</comment>
<dbReference type="InterPro" id="IPR036291">
    <property type="entry name" value="NAD(P)-bd_dom_sf"/>
</dbReference>
<dbReference type="RefSeq" id="WP_322722279.1">
    <property type="nucleotide sequence ID" value="NZ_BAABEQ010000014.1"/>
</dbReference>
<dbReference type="Gene3D" id="3.40.50.720">
    <property type="entry name" value="NAD(P)-binding Rossmann-like Domain"/>
    <property type="match status" value="1"/>
</dbReference>
<protein>
    <submittedName>
        <fullName evidence="5">SDR family oxidoreductase</fullName>
    </submittedName>
</protein>
<dbReference type="PANTHER" id="PTHR24321">
    <property type="entry name" value="DEHYDROGENASES, SHORT CHAIN"/>
    <property type="match status" value="1"/>
</dbReference>
<proteinExistence type="inferred from homology"/>
<organism evidence="5 6">
    <name type="scientific">Streptomyces phyllanthi</name>
    <dbReference type="NCBI Taxonomy" id="1803180"/>
    <lineage>
        <taxon>Bacteria</taxon>
        <taxon>Bacillati</taxon>
        <taxon>Actinomycetota</taxon>
        <taxon>Actinomycetes</taxon>
        <taxon>Kitasatosporales</taxon>
        <taxon>Streptomycetaceae</taxon>
        <taxon>Streptomyces</taxon>
    </lineage>
</organism>
<name>A0A5N8VTN8_9ACTN</name>
<dbReference type="SUPFAM" id="SSF51735">
    <property type="entry name" value="NAD(P)-binding Rossmann-fold domains"/>
    <property type="match status" value="1"/>
</dbReference>
<dbReference type="AlphaFoldDB" id="A0A5N8VTN8"/>
<dbReference type="NCBIfam" id="NF005559">
    <property type="entry name" value="PRK07231.1"/>
    <property type="match status" value="1"/>
</dbReference>
<feature type="domain" description="Ketoreductase" evidence="4">
    <location>
        <begin position="15"/>
        <end position="181"/>
    </location>
</feature>
<dbReference type="PANTHER" id="PTHR24321:SF8">
    <property type="entry name" value="ESTRADIOL 17-BETA-DEHYDROGENASE 8-RELATED"/>
    <property type="match status" value="1"/>
</dbReference>
<keyword evidence="6" id="KW-1185">Reference proteome</keyword>
<evidence type="ECO:0000256" key="2">
    <source>
        <dbReference type="ARBA" id="ARBA00023002"/>
    </source>
</evidence>
<evidence type="ECO:0000259" key="4">
    <source>
        <dbReference type="SMART" id="SM00822"/>
    </source>
</evidence>
<dbReference type="FunFam" id="3.40.50.720:FF:000084">
    <property type="entry name" value="Short-chain dehydrogenase reductase"/>
    <property type="match status" value="1"/>
</dbReference>
<keyword evidence="2" id="KW-0560">Oxidoreductase</keyword>
<dbReference type="InterPro" id="IPR020904">
    <property type="entry name" value="Sc_DH/Rdtase_CS"/>
</dbReference>
<dbReference type="SMART" id="SM00822">
    <property type="entry name" value="PKS_KR"/>
    <property type="match status" value="1"/>
</dbReference>
<dbReference type="EMBL" id="VJZE01000003">
    <property type="protein sequence ID" value="MPY38600.1"/>
    <property type="molecule type" value="Genomic_DNA"/>
</dbReference>
<dbReference type="InterPro" id="IPR057326">
    <property type="entry name" value="KR_dom"/>
</dbReference>
<dbReference type="PRINTS" id="PR00080">
    <property type="entry name" value="SDRFAMILY"/>
</dbReference>
<dbReference type="Proteomes" id="UP000326979">
    <property type="component" value="Unassembled WGS sequence"/>
</dbReference>